<evidence type="ECO:0000256" key="2">
    <source>
        <dbReference type="ARBA" id="ARBA00022555"/>
    </source>
</evidence>
<dbReference type="NCBIfam" id="TIGR00447">
    <property type="entry name" value="pth"/>
    <property type="match status" value="1"/>
</dbReference>
<dbReference type="PROSITE" id="PS01195">
    <property type="entry name" value="PEPT_TRNA_HYDROL_1"/>
    <property type="match status" value="1"/>
</dbReference>
<comment type="function">
    <text evidence="7">Catalyzes the release of premature peptidyl moieties from peptidyl-tRNA molecules trapped in stalled 50S ribosomal subunits, and thus maintains levels of free tRNAs and 50S ribosomes.</text>
</comment>
<dbReference type="PANTHER" id="PTHR17224">
    <property type="entry name" value="PEPTIDYL-TRNA HYDROLASE"/>
    <property type="match status" value="1"/>
</dbReference>
<evidence type="ECO:0000256" key="7">
    <source>
        <dbReference type="HAMAP-Rule" id="MF_00083"/>
    </source>
</evidence>
<dbReference type="EMBL" id="DSVQ01000005">
    <property type="protein sequence ID" value="HGT38046.1"/>
    <property type="molecule type" value="Genomic_DNA"/>
</dbReference>
<protein>
    <recommendedName>
        <fullName evidence="6 7">Peptidyl-tRNA hydrolase</fullName>
        <shortName evidence="7">Pth</shortName>
        <ecNumber evidence="1 7">3.1.1.29</ecNumber>
    </recommendedName>
</protein>
<feature type="site" description="Discriminates between blocked and unblocked aminoacyl-tRNA" evidence="7">
    <location>
        <position position="9"/>
    </location>
</feature>
<dbReference type="GO" id="GO:0005737">
    <property type="term" value="C:cytoplasm"/>
    <property type="evidence" value="ECO:0007669"/>
    <property type="project" value="UniProtKB-SubCell"/>
</dbReference>
<feature type="binding site" evidence="7">
    <location>
        <position position="64"/>
    </location>
    <ligand>
        <name>tRNA</name>
        <dbReference type="ChEBI" id="CHEBI:17843"/>
    </ligand>
</feature>
<comment type="subcellular location">
    <subcellularLocation>
        <location evidence="7">Cytoplasm</location>
    </subcellularLocation>
</comment>
<evidence type="ECO:0000256" key="1">
    <source>
        <dbReference type="ARBA" id="ARBA00013260"/>
    </source>
</evidence>
<dbReference type="InterPro" id="IPR018171">
    <property type="entry name" value="Pept_tRNA_hydro_CS"/>
</dbReference>
<keyword evidence="2 7" id="KW-0820">tRNA-binding</keyword>
<keyword evidence="3 7" id="KW-0378">Hydrolase</keyword>
<comment type="catalytic activity">
    <reaction evidence="7 8">
        <text>an N-acyl-L-alpha-aminoacyl-tRNA + H2O = an N-acyl-L-amino acid + a tRNA + H(+)</text>
        <dbReference type="Rhea" id="RHEA:54448"/>
        <dbReference type="Rhea" id="RHEA-COMP:10123"/>
        <dbReference type="Rhea" id="RHEA-COMP:13883"/>
        <dbReference type="ChEBI" id="CHEBI:15377"/>
        <dbReference type="ChEBI" id="CHEBI:15378"/>
        <dbReference type="ChEBI" id="CHEBI:59874"/>
        <dbReference type="ChEBI" id="CHEBI:78442"/>
        <dbReference type="ChEBI" id="CHEBI:138191"/>
        <dbReference type="EC" id="3.1.1.29"/>
    </reaction>
</comment>
<comment type="function">
    <text evidence="7">Hydrolyzes ribosome-free peptidyl-tRNAs (with 1 or more amino acids incorporated), which drop off the ribosome during protein synthesis, or as a result of ribosome stalling.</text>
</comment>
<dbReference type="AlphaFoldDB" id="A0A7C4QP85"/>
<dbReference type="Gene3D" id="3.40.50.1470">
    <property type="entry name" value="Peptidyl-tRNA hydrolase"/>
    <property type="match status" value="1"/>
</dbReference>
<dbReference type="FunFam" id="3.40.50.1470:FF:000001">
    <property type="entry name" value="Peptidyl-tRNA hydrolase"/>
    <property type="match status" value="1"/>
</dbReference>
<evidence type="ECO:0000256" key="3">
    <source>
        <dbReference type="ARBA" id="ARBA00022801"/>
    </source>
</evidence>
<name>A0A7C4QP85_9PLAN</name>
<evidence type="ECO:0000256" key="9">
    <source>
        <dbReference type="RuleBase" id="RU004320"/>
    </source>
</evidence>
<dbReference type="CDD" id="cd00462">
    <property type="entry name" value="PTH"/>
    <property type="match status" value="1"/>
</dbReference>
<gene>
    <name evidence="7" type="primary">pth</name>
    <name evidence="10" type="ORF">ENS64_02075</name>
</gene>
<comment type="similarity">
    <text evidence="5 7 9">Belongs to the PTH family.</text>
</comment>
<feature type="site" description="Stabilizes the basic form of H active site to accept a proton" evidence="7">
    <location>
        <position position="91"/>
    </location>
</feature>
<feature type="binding site" evidence="7">
    <location>
        <position position="14"/>
    </location>
    <ligand>
        <name>tRNA</name>
        <dbReference type="ChEBI" id="CHEBI:17843"/>
    </ligand>
</feature>
<feature type="active site" description="Proton acceptor" evidence="7">
    <location>
        <position position="19"/>
    </location>
</feature>
<dbReference type="HAMAP" id="MF_00083">
    <property type="entry name" value="Pept_tRNA_hydro_bact"/>
    <property type="match status" value="1"/>
</dbReference>
<evidence type="ECO:0000256" key="6">
    <source>
        <dbReference type="ARBA" id="ARBA00050038"/>
    </source>
</evidence>
<comment type="caution">
    <text evidence="10">The sequence shown here is derived from an EMBL/GenBank/DDBJ whole genome shotgun (WGS) entry which is preliminary data.</text>
</comment>
<accession>A0A7C4QP85</accession>
<dbReference type="InterPro" id="IPR036416">
    <property type="entry name" value="Pept_tRNA_hydro_sf"/>
</dbReference>
<reference evidence="10" key="1">
    <citation type="journal article" date="2020" name="mSystems">
        <title>Genome- and Community-Level Interaction Insights into Carbon Utilization and Element Cycling Functions of Hydrothermarchaeota in Hydrothermal Sediment.</title>
        <authorList>
            <person name="Zhou Z."/>
            <person name="Liu Y."/>
            <person name="Xu W."/>
            <person name="Pan J."/>
            <person name="Luo Z.H."/>
            <person name="Li M."/>
        </authorList>
    </citation>
    <scope>NUCLEOTIDE SEQUENCE [LARGE SCALE GENOMIC DNA]</scope>
    <source>
        <strain evidence="10">SpSt-508</strain>
    </source>
</reference>
<dbReference type="Pfam" id="PF01195">
    <property type="entry name" value="Pept_tRNA_hydro"/>
    <property type="match status" value="1"/>
</dbReference>
<evidence type="ECO:0000313" key="10">
    <source>
        <dbReference type="EMBL" id="HGT38046.1"/>
    </source>
</evidence>
<dbReference type="GO" id="GO:0006515">
    <property type="term" value="P:protein quality control for misfolded or incompletely synthesized proteins"/>
    <property type="evidence" value="ECO:0007669"/>
    <property type="project" value="UniProtKB-UniRule"/>
</dbReference>
<dbReference type="InterPro" id="IPR001328">
    <property type="entry name" value="Pept_tRNA_hydro"/>
</dbReference>
<dbReference type="GO" id="GO:0000049">
    <property type="term" value="F:tRNA binding"/>
    <property type="evidence" value="ECO:0007669"/>
    <property type="project" value="UniProtKB-UniRule"/>
</dbReference>
<dbReference type="GO" id="GO:0072344">
    <property type="term" value="P:rescue of stalled ribosome"/>
    <property type="evidence" value="ECO:0007669"/>
    <property type="project" value="UniProtKB-UniRule"/>
</dbReference>
<dbReference type="GO" id="GO:0004045">
    <property type="term" value="F:peptidyl-tRNA hydrolase activity"/>
    <property type="evidence" value="ECO:0007669"/>
    <property type="project" value="UniProtKB-UniRule"/>
</dbReference>
<keyword evidence="7" id="KW-0963">Cytoplasm</keyword>
<keyword evidence="4 7" id="KW-0694">RNA-binding</keyword>
<sequence length="190" mass="20946">MWLVVGLGNPGGKYVGTRHNVGFEVLDELARRWSADRPKLRFEAELREISLAGSRTLLVAPQTFMNLSGRAVSQVVGFYKVPFENVMVVCDDLNLKLGQLRMRRGGSAGGQKGLHSILQALATEEVPRLRIGIDRNPPDMDSAAYVLSRFRTDELPVIEAAIRRASTSVEVWVQQGIDAAMNQTNATVPE</sequence>
<evidence type="ECO:0000256" key="5">
    <source>
        <dbReference type="ARBA" id="ARBA00038063"/>
    </source>
</evidence>
<evidence type="ECO:0000256" key="8">
    <source>
        <dbReference type="RuleBase" id="RU000673"/>
    </source>
</evidence>
<organism evidence="10">
    <name type="scientific">Schlesneria paludicola</name>
    <dbReference type="NCBI Taxonomy" id="360056"/>
    <lineage>
        <taxon>Bacteria</taxon>
        <taxon>Pseudomonadati</taxon>
        <taxon>Planctomycetota</taxon>
        <taxon>Planctomycetia</taxon>
        <taxon>Planctomycetales</taxon>
        <taxon>Planctomycetaceae</taxon>
        <taxon>Schlesneria</taxon>
    </lineage>
</organism>
<feature type="binding site" evidence="7">
    <location>
        <position position="66"/>
    </location>
    <ligand>
        <name>tRNA</name>
        <dbReference type="ChEBI" id="CHEBI:17843"/>
    </ligand>
</feature>
<dbReference type="PANTHER" id="PTHR17224:SF1">
    <property type="entry name" value="PEPTIDYL-TRNA HYDROLASE"/>
    <property type="match status" value="1"/>
</dbReference>
<comment type="caution">
    <text evidence="7">Lacks conserved residue(s) required for the propagation of feature annotation.</text>
</comment>
<dbReference type="EC" id="3.1.1.29" evidence="1 7"/>
<evidence type="ECO:0000256" key="4">
    <source>
        <dbReference type="ARBA" id="ARBA00022884"/>
    </source>
</evidence>
<comment type="subunit">
    <text evidence="7">Monomer.</text>
</comment>
<dbReference type="SUPFAM" id="SSF53178">
    <property type="entry name" value="Peptidyl-tRNA hydrolase-like"/>
    <property type="match status" value="1"/>
</dbReference>
<proteinExistence type="inferred from homology"/>